<comment type="subcellular location">
    <subcellularLocation>
        <location evidence="6">Cell inner membrane</location>
        <topology evidence="6">Single-pass membrane protein</topology>
    </subcellularLocation>
</comment>
<dbReference type="HAMAP" id="MF_01915">
    <property type="entry name" value="LPS_assembly_LptC"/>
    <property type="match status" value="1"/>
</dbReference>
<dbReference type="AlphaFoldDB" id="A0A368LPW8"/>
<keyword evidence="5 6" id="KW-0472">Membrane</keyword>
<dbReference type="GeneID" id="303189239"/>
<evidence type="ECO:0000313" key="9">
    <source>
        <dbReference type="Proteomes" id="UP000252479"/>
    </source>
</evidence>
<dbReference type="PANTHER" id="PTHR37481">
    <property type="entry name" value="LIPOPOLYSACCHARIDE EXPORT SYSTEM PROTEIN LPTC"/>
    <property type="match status" value="1"/>
</dbReference>
<comment type="function">
    <text evidence="7">Required for the translocation of lipopolysaccharide (LPS) from the inner membrane to the outer membrane.</text>
</comment>
<dbReference type="Proteomes" id="UP000252479">
    <property type="component" value="Unassembled WGS sequence"/>
</dbReference>
<keyword evidence="3 6" id="KW-0812">Transmembrane</keyword>
<evidence type="ECO:0000256" key="3">
    <source>
        <dbReference type="ARBA" id="ARBA00022692"/>
    </source>
</evidence>
<proteinExistence type="inferred from homology"/>
<dbReference type="OrthoDB" id="5659892at2"/>
<dbReference type="InterPro" id="IPR010664">
    <property type="entry name" value="LipoPS_assembly_LptC-rel"/>
</dbReference>
<evidence type="ECO:0000256" key="7">
    <source>
        <dbReference type="PIRNR" id="PIRNR028513"/>
    </source>
</evidence>
<protein>
    <recommendedName>
        <fullName evidence="6 7">Lipopolysaccharide export system protein LptC</fullName>
    </recommendedName>
</protein>
<comment type="subunit">
    <text evidence="6">Component of the lipopolysaccharide transport and assembly complex. Interacts with LptA and the LptBFG transporter complex.</text>
</comment>
<reference evidence="8 9" key="1">
    <citation type="journal article" date="2017" name="Elife">
        <title>Extensive horizontal gene transfer in cheese-associated bacteria.</title>
        <authorList>
            <person name="Bonham K.S."/>
            <person name="Wolfe B.E."/>
            <person name="Dutton R.J."/>
        </authorList>
    </citation>
    <scope>NUCLEOTIDE SEQUENCE [LARGE SCALE GENOMIC DNA]</scope>
    <source>
        <strain evidence="8 9">JB196</strain>
    </source>
</reference>
<comment type="caution">
    <text evidence="8">The sequence shown here is derived from an EMBL/GenBank/DDBJ whole genome shotgun (WGS) entry which is preliminary data.</text>
</comment>
<name>A0A368LPW8_9VIBR</name>
<comment type="similarity">
    <text evidence="6 7">Belongs to the LptC family.</text>
</comment>
<dbReference type="GO" id="GO:0017089">
    <property type="term" value="F:glycolipid transfer activity"/>
    <property type="evidence" value="ECO:0007669"/>
    <property type="project" value="TreeGrafter"/>
</dbReference>
<keyword evidence="2 6" id="KW-0997">Cell inner membrane</keyword>
<gene>
    <name evidence="6 8" type="primary">lptC</name>
    <name evidence="8" type="ORF">CIK83_09905</name>
</gene>
<organism evidence="8 9">
    <name type="scientific">Vibrio casei</name>
    <dbReference type="NCBI Taxonomy" id="673372"/>
    <lineage>
        <taxon>Bacteria</taxon>
        <taxon>Pseudomonadati</taxon>
        <taxon>Pseudomonadota</taxon>
        <taxon>Gammaproteobacteria</taxon>
        <taxon>Vibrionales</taxon>
        <taxon>Vibrionaceae</taxon>
        <taxon>Vibrio</taxon>
    </lineage>
</organism>
<evidence type="ECO:0000256" key="4">
    <source>
        <dbReference type="ARBA" id="ARBA00022989"/>
    </source>
</evidence>
<dbReference type="GO" id="GO:0043165">
    <property type="term" value="P:Gram-negative-bacterium-type cell outer membrane assembly"/>
    <property type="evidence" value="ECO:0007669"/>
    <property type="project" value="UniProtKB-UniRule"/>
</dbReference>
<dbReference type="NCBIfam" id="TIGR04409">
    <property type="entry name" value="LptC_YrbK"/>
    <property type="match status" value="1"/>
</dbReference>
<keyword evidence="9" id="KW-1185">Reference proteome</keyword>
<evidence type="ECO:0000313" key="8">
    <source>
        <dbReference type="EMBL" id="RCS73878.1"/>
    </source>
</evidence>
<comment type="function">
    <text evidence="6">Involved in the assembly of lipopolysaccharide (LPS). Required for the translocation of LPS from the inner membrane to the outer membrane. Facilitates the transfer of LPS from the inner membrane to the periplasmic protein LptA. Could be a docking site for LptA.</text>
</comment>
<keyword evidence="4 6" id="KW-1133">Transmembrane helix</keyword>
<dbReference type="PANTHER" id="PTHR37481:SF1">
    <property type="entry name" value="LIPOPOLYSACCHARIDE EXPORT SYSTEM PROTEIN LPTC"/>
    <property type="match status" value="1"/>
</dbReference>
<dbReference type="EMBL" id="QPGL01000001">
    <property type="protein sequence ID" value="RCS73878.1"/>
    <property type="molecule type" value="Genomic_DNA"/>
</dbReference>
<dbReference type="Pfam" id="PF06835">
    <property type="entry name" value="LptC"/>
    <property type="match status" value="1"/>
</dbReference>
<sequence>MSLSKLIYLLLIFVASWSAYYLYEQSATDSEQILPSAEAPMFTGTNLYNTSYDINGLRNYKIHSTSLEHYAQTGKTVFHQPKLIVYREGNVDEWIITSDTGVLNKDHELTLNGHVVARNTLEGSSFDKLTTEMMLLNLKTKDFSSDEEITMIGPQFINIGNAIKGNFDANVATLFNQVQGKYETLTP</sequence>
<evidence type="ECO:0000256" key="1">
    <source>
        <dbReference type="ARBA" id="ARBA00022475"/>
    </source>
</evidence>
<dbReference type="GO" id="GO:0005886">
    <property type="term" value="C:plasma membrane"/>
    <property type="evidence" value="ECO:0007669"/>
    <property type="project" value="UniProtKB-SubCell"/>
</dbReference>
<dbReference type="GO" id="GO:0030288">
    <property type="term" value="C:outer membrane-bounded periplasmic space"/>
    <property type="evidence" value="ECO:0007669"/>
    <property type="project" value="TreeGrafter"/>
</dbReference>
<dbReference type="InterPro" id="IPR026265">
    <property type="entry name" value="LptC"/>
</dbReference>
<keyword evidence="1 6" id="KW-1003">Cell membrane</keyword>
<dbReference type="InterPro" id="IPR052363">
    <property type="entry name" value="LPS_export_LptC"/>
</dbReference>
<dbReference type="GO" id="GO:0015221">
    <property type="term" value="F:lipopolysaccharide transmembrane transporter activity"/>
    <property type="evidence" value="ECO:0007669"/>
    <property type="project" value="InterPro"/>
</dbReference>
<evidence type="ECO:0000256" key="6">
    <source>
        <dbReference type="HAMAP-Rule" id="MF_01915"/>
    </source>
</evidence>
<dbReference type="Gene3D" id="2.60.450.10">
    <property type="entry name" value="Lipopolysaccharide (LPS) transport protein A like domain"/>
    <property type="match status" value="1"/>
</dbReference>
<accession>A0A368LPW8</accession>
<evidence type="ECO:0000256" key="2">
    <source>
        <dbReference type="ARBA" id="ARBA00022519"/>
    </source>
</evidence>
<evidence type="ECO:0000256" key="5">
    <source>
        <dbReference type="ARBA" id="ARBA00023136"/>
    </source>
</evidence>
<dbReference type="RefSeq" id="WP_086960711.1">
    <property type="nucleotide sequence ID" value="NZ_AP018680.1"/>
</dbReference>
<dbReference type="PIRSF" id="PIRSF028513">
    <property type="entry name" value="LptC"/>
    <property type="match status" value="1"/>
</dbReference>